<organism evidence="3 4">
    <name type="scientific">Nitratireductor thuwali</name>
    <dbReference type="NCBI Taxonomy" id="2267699"/>
    <lineage>
        <taxon>Bacteria</taxon>
        <taxon>Pseudomonadati</taxon>
        <taxon>Pseudomonadota</taxon>
        <taxon>Alphaproteobacteria</taxon>
        <taxon>Hyphomicrobiales</taxon>
        <taxon>Phyllobacteriaceae</taxon>
        <taxon>Nitratireductor</taxon>
    </lineage>
</organism>
<dbReference type="Gene3D" id="3.10.310.50">
    <property type="match status" value="1"/>
</dbReference>
<dbReference type="Pfam" id="PF04536">
    <property type="entry name" value="TPM_phosphatase"/>
    <property type="match status" value="1"/>
</dbReference>
<feature type="transmembrane region" description="Helical" evidence="1">
    <location>
        <begin position="43"/>
        <end position="66"/>
    </location>
</feature>
<evidence type="ECO:0000256" key="1">
    <source>
        <dbReference type="SAM" id="Phobius"/>
    </source>
</evidence>
<evidence type="ECO:0000259" key="2">
    <source>
        <dbReference type="Pfam" id="PF04536"/>
    </source>
</evidence>
<keyword evidence="1" id="KW-0472">Membrane</keyword>
<name>A0ABY5MHH3_9HYPH</name>
<dbReference type="PANTHER" id="PTHR30373:SF8">
    <property type="entry name" value="BLL7265 PROTEIN"/>
    <property type="match status" value="1"/>
</dbReference>
<feature type="transmembrane region" description="Helical" evidence="1">
    <location>
        <begin position="78"/>
        <end position="98"/>
    </location>
</feature>
<accession>A0ABY5MHH3</accession>
<dbReference type="EMBL" id="CP030941">
    <property type="protein sequence ID" value="UUP17430.1"/>
    <property type="molecule type" value="Genomic_DNA"/>
</dbReference>
<keyword evidence="1" id="KW-1133">Transmembrane helix</keyword>
<protein>
    <recommendedName>
        <fullName evidence="2">TPM domain-containing protein</fullName>
    </recommendedName>
</protein>
<evidence type="ECO:0000313" key="3">
    <source>
        <dbReference type="EMBL" id="UUP17430.1"/>
    </source>
</evidence>
<dbReference type="InterPro" id="IPR007621">
    <property type="entry name" value="TPM_dom"/>
</dbReference>
<proteinExistence type="predicted"/>
<feature type="domain" description="TPM" evidence="2">
    <location>
        <begin position="102"/>
        <end position="185"/>
    </location>
</feature>
<dbReference type="Proteomes" id="UP001342418">
    <property type="component" value="Chromosome"/>
</dbReference>
<reference evidence="3 4" key="1">
    <citation type="submission" date="2018-07" db="EMBL/GenBank/DDBJ databases">
        <title>Genome sequence of Nitratireductor thuwali#1536.</title>
        <authorList>
            <person name="Michoud G."/>
            <person name="Merlino G."/>
            <person name="Sefrji F.O."/>
            <person name="Daffonchio D."/>
        </authorList>
    </citation>
    <scope>NUCLEOTIDE SEQUENCE [LARGE SCALE GENOMIC DNA]</scope>
    <source>
        <strain evidence="4">Nit1536</strain>
    </source>
</reference>
<gene>
    <name evidence="3" type="ORF">NTH_01895</name>
</gene>
<keyword evidence="4" id="KW-1185">Reference proteome</keyword>
<evidence type="ECO:0000313" key="4">
    <source>
        <dbReference type="Proteomes" id="UP001342418"/>
    </source>
</evidence>
<sequence length="210" mass="23009">MNILPEAEHGRIAAAIAEAERQTAGEIYCVLARRSDDYFYPSAFFVALPILIVSLPLALLAHHWWIDLRPAVLVGGQLAALASSLAILLAAPRLRLLLVPPRLRYRRAHENALRQFLARNIHATRQRTGVLIFISLAEHYAEVVADAGIAAHVPQERWNEAVDRLTEAARNGRLPDGIIAAIGLVGAELATHFPPGGTKPNELDDHVVEL</sequence>
<dbReference type="RefSeq" id="WP_338529764.1">
    <property type="nucleotide sequence ID" value="NZ_CP030941.1"/>
</dbReference>
<dbReference type="PANTHER" id="PTHR30373">
    <property type="entry name" value="UPF0603 PROTEIN YGCG"/>
    <property type="match status" value="1"/>
</dbReference>
<keyword evidence="1" id="KW-0812">Transmembrane</keyword>